<reference evidence="6" key="1">
    <citation type="submission" date="2017-09" db="EMBL/GenBank/DDBJ databases">
        <authorList>
            <person name="Varghese N."/>
            <person name="Submissions S."/>
        </authorList>
    </citation>
    <scope>NUCLEOTIDE SEQUENCE [LARGE SCALE GENOMIC DNA]</scope>
    <source>
        <strain evidence="6">CGMCC 1.8913</strain>
    </source>
</reference>
<dbReference type="PANTHER" id="PTHR42711">
    <property type="entry name" value="ABC TRANSPORTER ATP-BINDING PROTEIN"/>
    <property type="match status" value="1"/>
</dbReference>
<protein>
    <submittedName>
        <fullName evidence="5">Fluoroquinolone transport system ATP-binding protein</fullName>
    </submittedName>
</protein>
<dbReference type="Pfam" id="PF00005">
    <property type="entry name" value="ABC_tran"/>
    <property type="match status" value="1"/>
</dbReference>
<dbReference type="InterPro" id="IPR017871">
    <property type="entry name" value="ABC_transporter-like_CS"/>
</dbReference>
<evidence type="ECO:0000313" key="5">
    <source>
        <dbReference type="EMBL" id="SNZ03336.1"/>
    </source>
</evidence>
<dbReference type="PROSITE" id="PS50893">
    <property type="entry name" value="ABC_TRANSPORTER_2"/>
    <property type="match status" value="1"/>
</dbReference>
<dbReference type="InterPro" id="IPR003593">
    <property type="entry name" value="AAA+_ATPase"/>
</dbReference>
<name>A0A285N5Q7_9BACI</name>
<dbReference type="InterPro" id="IPR003439">
    <property type="entry name" value="ABC_transporter-like_ATP-bd"/>
</dbReference>
<gene>
    <name evidence="5" type="ORF">SAMN05421503_0334</name>
</gene>
<keyword evidence="1" id="KW-0813">Transport</keyword>
<keyword evidence="2" id="KW-0547">Nucleotide-binding</keyword>
<dbReference type="CDD" id="cd03230">
    <property type="entry name" value="ABC_DR_subfamily_A"/>
    <property type="match status" value="1"/>
</dbReference>
<organism evidence="5 6">
    <name type="scientific">Terribacillus aidingensis</name>
    <dbReference type="NCBI Taxonomy" id="586416"/>
    <lineage>
        <taxon>Bacteria</taxon>
        <taxon>Bacillati</taxon>
        <taxon>Bacillota</taxon>
        <taxon>Bacilli</taxon>
        <taxon>Bacillales</taxon>
        <taxon>Bacillaceae</taxon>
        <taxon>Terribacillus</taxon>
    </lineage>
</organism>
<dbReference type="PROSITE" id="PS00211">
    <property type="entry name" value="ABC_TRANSPORTER_1"/>
    <property type="match status" value="1"/>
</dbReference>
<keyword evidence="6" id="KW-1185">Reference proteome</keyword>
<dbReference type="SMART" id="SM00382">
    <property type="entry name" value="AAA"/>
    <property type="match status" value="1"/>
</dbReference>
<evidence type="ECO:0000256" key="1">
    <source>
        <dbReference type="ARBA" id="ARBA00022448"/>
    </source>
</evidence>
<dbReference type="OrthoDB" id="9804819at2"/>
<accession>A0A285N5Q7</accession>
<evidence type="ECO:0000256" key="2">
    <source>
        <dbReference type="ARBA" id="ARBA00022741"/>
    </source>
</evidence>
<evidence type="ECO:0000313" key="6">
    <source>
        <dbReference type="Proteomes" id="UP000219356"/>
    </source>
</evidence>
<evidence type="ECO:0000259" key="4">
    <source>
        <dbReference type="PROSITE" id="PS50893"/>
    </source>
</evidence>
<dbReference type="GO" id="GO:0016887">
    <property type="term" value="F:ATP hydrolysis activity"/>
    <property type="evidence" value="ECO:0007669"/>
    <property type="project" value="InterPro"/>
</dbReference>
<evidence type="ECO:0000256" key="3">
    <source>
        <dbReference type="ARBA" id="ARBA00022840"/>
    </source>
</evidence>
<feature type="domain" description="ABC transporter" evidence="4">
    <location>
        <begin position="2"/>
        <end position="230"/>
    </location>
</feature>
<dbReference type="InterPro" id="IPR050763">
    <property type="entry name" value="ABC_transporter_ATP-binding"/>
</dbReference>
<dbReference type="Proteomes" id="UP000219356">
    <property type="component" value="Unassembled WGS sequence"/>
</dbReference>
<dbReference type="RefSeq" id="WP_097038640.1">
    <property type="nucleotide sequence ID" value="NZ_OBEK01000001.1"/>
</dbReference>
<dbReference type="PANTHER" id="PTHR42711:SF18">
    <property type="entry name" value="ABC TRANSPORTER, ATP-BINDING PROTEIN"/>
    <property type="match status" value="1"/>
</dbReference>
<dbReference type="SUPFAM" id="SSF52540">
    <property type="entry name" value="P-loop containing nucleoside triphosphate hydrolases"/>
    <property type="match status" value="1"/>
</dbReference>
<dbReference type="AlphaFoldDB" id="A0A285N5Q7"/>
<proteinExistence type="predicted"/>
<sequence>MIIADKLTYRYPRAAADTLKGISFEVGDGEIFGFLGPSGAGKSTTLKILIGVAKNYAGSVRLFGNEMKTEDKSFYERIGVAFEQPNFYSKFTAEENLRFFSSLYSASAPDPTPLLEELGLEAHRSKRVSEFSKGMKMRLNFCRALLHDPDILFLDEPTSGLDPTNAKTVRDIILREKSKGKTIVINTHNMQLAEAICDRVAFVVDGTIPVIDSPYRLNLQHGKKIVNITYRTDNGIEDTDFPLTDLHSNAAFQRLLETKSIETIHTQEASLEDIFTKVTGRRLV</sequence>
<dbReference type="InterPro" id="IPR027417">
    <property type="entry name" value="P-loop_NTPase"/>
</dbReference>
<dbReference type="EMBL" id="OBEK01000001">
    <property type="protein sequence ID" value="SNZ03336.1"/>
    <property type="molecule type" value="Genomic_DNA"/>
</dbReference>
<dbReference type="Gene3D" id="3.40.50.300">
    <property type="entry name" value="P-loop containing nucleotide triphosphate hydrolases"/>
    <property type="match status" value="1"/>
</dbReference>
<keyword evidence="3 5" id="KW-0067">ATP-binding</keyword>
<dbReference type="GO" id="GO:0005524">
    <property type="term" value="F:ATP binding"/>
    <property type="evidence" value="ECO:0007669"/>
    <property type="project" value="UniProtKB-KW"/>
</dbReference>